<dbReference type="AlphaFoldDB" id="A0A852NAN5"/>
<dbReference type="Pfam" id="PF00692">
    <property type="entry name" value="dUTPase"/>
    <property type="match status" value="1"/>
</dbReference>
<dbReference type="GO" id="GO:0006508">
    <property type="term" value="P:proteolysis"/>
    <property type="evidence" value="ECO:0007669"/>
    <property type="project" value="UniProtKB-KW"/>
</dbReference>
<dbReference type="PANTHER" id="PTHR19422:SF123">
    <property type="entry name" value="RT1 CLASS I, LOCUS CE15"/>
    <property type="match status" value="1"/>
</dbReference>
<feature type="non-terminal residue" evidence="5">
    <location>
        <position position="157"/>
    </location>
</feature>
<name>A0A852NAN5_9PASS</name>
<dbReference type="GO" id="GO:0004190">
    <property type="term" value="F:aspartic-type endopeptidase activity"/>
    <property type="evidence" value="ECO:0007669"/>
    <property type="project" value="UniProtKB-KW"/>
</dbReference>
<keyword evidence="6" id="KW-1185">Reference proteome</keyword>
<dbReference type="CDD" id="cd07557">
    <property type="entry name" value="trimeric_dUTPase"/>
    <property type="match status" value="1"/>
</dbReference>
<dbReference type="InterPro" id="IPR051592">
    <property type="entry name" value="HERV-K_Pro_peptidase_A2"/>
</dbReference>
<accession>A0A852NAN5</accession>
<dbReference type="Gene3D" id="2.70.40.10">
    <property type="match status" value="1"/>
</dbReference>
<dbReference type="InterPro" id="IPR029054">
    <property type="entry name" value="dUTPase-like"/>
</dbReference>
<evidence type="ECO:0000256" key="3">
    <source>
        <dbReference type="ARBA" id="ARBA00022801"/>
    </source>
</evidence>
<dbReference type="PANTHER" id="PTHR19422">
    <property type="entry name" value="GAG RETROVIRAL POLYPROTEIN"/>
    <property type="match status" value="1"/>
</dbReference>
<dbReference type="SUPFAM" id="SSF51283">
    <property type="entry name" value="dUTPase-like"/>
    <property type="match status" value="1"/>
</dbReference>
<evidence type="ECO:0000256" key="2">
    <source>
        <dbReference type="ARBA" id="ARBA00022750"/>
    </source>
</evidence>
<dbReference type="OrthoDB" id="9900537at2759"/>
<gene>
    <name evidence="5" type="primary">Ervk9_3</name>
    <name evidence="5" type="ORF">PTEMEL_R01346</name>
</gene>
<keyword evidence="3" id="KW-0378">Hydrolase</keyword>
<evidence type="ECO:0000259" key="4">
    <source>
        <dbReference type="PROSITE" id="PS50175"/>
    </source>
</evidence>
<keyword evidence="2" id="KW-0064">Aspartyl protease</keyword>
<dbReference type="EMBL" id="WEIY01000630">
    <property type="protein sequence ID" value="NXY09743.1"/>
    <property type="molecule type" value="Genomic_DNA"/>
</dbReference>
<sequence length="157" mass="16500">SGSARVDVTTTVDVTLISNAVHLVDTNIQGPLGHGLCALLLGRSSASRQGIFLIPGVIDADYMGIVKGMFYTLTPPVSIPAGSRIAQLVPFYSCVPNPGENVRGDGGFGSTGQPQVYFAMDITKEKPEKVVTLTANDGFKLMLKMIIDTGADITNVS</sequence>
<feature type="non-terminal residue" evidence="5">
    <location>
        <position position="1"/>
    </location>
</feature>
<dbReference type="InterPro" id="IPR001995">
    <property type="entry name" value="Peptidase_A2_cat"/>
</dbReference>
<evidence type="ECO:0000313" key="5">
    <source>
        <dbReference type="EMBL" id="NXY09743.1"/>
    </source>
</evidence>
<dbReference type="InterPro" id="IPR033704">
    <property type="entry name" value="dUTPase_trimeric"/>
</dbReference>
<feature type="domain" description="Peptidase A2" evidence="4">
    <location>
        <begin position="143"/>
        <end position="157"/>
    </location>
</feature>
<organism evidence="5 6">
    <name type="scientific">Pteruthius melanotis</name>
    <dbReference type="NCBI Taxonomy" id="357074"/>
    <lineage>
        <taxon>Eukaryota</taxon>
        <taxon>Metazoa</taxon>
        <taxon>Chordata</taxon>
        <taxon>Craniata</taxon>
        <taxon>Vertebrata</taxon>
        <taxon>Euteleostomi</taxon>
        <taxon>Archelosauria</taxon>
        <taxon>Archosauria</taxon>
        <taxon>Dinosauria</taxon>
        <taxon>Saurischia</taxon>
        <taxon>Theropoda</taxon>
        <taxon>Coelurosauria</taxon>
        <taxon>Aves</taxon>
        <taxon>Neognathae</taxon>
        <taxon>Neoaves</taxon>
        <taxon>Telluraves</taxon>
        <taxon>Australaves</taxon>
        <taxon>Passeriformes</taxon>
        <taxon>Sylvioidea</taxon>
        <taxon>Timaliidae</taxon>
        <taxon>Pteruthius</taxon>
    </lineage>
</organism>
<evidence type="ECO:0000313" key="6">
    <source>
        <dbReference type="Proteomes" id="UP000603297"/>
    </source>
</evidence>
<dbReference type="PROSITE" id="PS50175">
    <property type="entry name" value="ASP_PROT_RETROV"/>
    <property type="match status" value="1"/>
</dbReference>
<protein>
    <submittedName>
        <fullName evidence="5">POK9 protein</fullName>
    </submittedName>
</protein>
<reference evidence="5" key="1">
    <citation type="submission" date="2020-02" db="EMBL/GenBank/DDBJ databases">
        <title>Bird 10,000 Genomes (B10K) Project - Family phase.</title>
        <authorList>
            <person name="Zhang G."/>
        </authorList>
    </citation>
    <scope>NUCLEOTIDE SEQUENCE</scope>
    <source>
        <strain evidence="5">B10K-IZ-033-77</strain>
    </source>
</reference>
<comment type="caution">
    <text evidence="5">The sequence shown here is derived from an EMBL/GenBank/DDBJ whole genome shotgun (WGS) entry which is preliminary data.</text>
</comment>
<keyword evidence="1" id="KW-0645">Protease</keyword>
<proteinExistence type="predicted"/>
<dbReference type="Proteomes" id="UP000603297">
    <property type="component" value="Unassembled WGS sequence"/>
</dbReference>
<dbReference type="InterPro" id="IPR036157">
    <property type="entry name" value="dUTPase-like_sf"/>
</dbReference>
<evidence type="ECO:0000256" key="1">
    <source>
        <dbReference type="ARBA" id="ARBA00022670"/>
    </source>
</evidence>